<dbReference type="PROSITE" id="PS50112">
    <property type="entry name" value="PAS"/>
    <property type="match status" value="1"/>
</dbReference>
<evidence type="ECO:0000256" key="4">
    <source>
        <dbReference type="ARBA" id="ARBA00022475"/>
    </source>
</evidence>
<dbReference type="Pfam" id="PF13426">
    <property type="entry name" value="PAS_9"/>
    <property type="match status" value="1"/>
</dbReference>
<dbReference type="InterPro" id="IPR003594">
    <property type="entry name" value="HATPase_dom"/>
</dbReference>
<feature type="domain" description="PAS" evidence="12">
    <location>
        <begin position="6"/>
        <end position="64"/>
    </location>
</feature>
<dbReference type="CDD" id="cd00082">
    <property type="entry name" value="HisKA"/>
    <property type="match status" value="1"/>
</dbReference>
<dbReference type="Pfam" id="PF02518">
    <property type="entry name" value="HATPase_c"/>
    <property type="match status" value="1"/>
</dbReference>
<dbReference type="PRINTS" id="PR00344">
    <property type="entry name" value="BCTRLSENSOR"/>
</dbReference>
<comment type="subcellular location">
    <subcellularLocation>
        <location evidence="2">Cell membrane</location>
        <topology evidence="2">Multi-pass membrane protein</topology>
    </subcellularLocation>
</comment>
<dbReference type="RefSeq" id="WP_191190804.1">
    <property type="nucleotide sequence ID" value="NZ_JACWMY010000011.1"/>
</dbReference>
<comment type="caution">
    <text evidence="14">The sequence shown here is derived from an EMBL/GenBank/DDBJ whole genome shotgun (WGS) entry which is preliminary data.</text>
</comment>
<feature type="domain" description="Histidine kinase" evidence="11">
    <location>
        <begin position="276"/>
        <end position="490"/>
    </location>
</feature>
<protein>
    <recommendedName>
        <fullName evidence="3">histidine kinase</fullName>
        <ecNumber evidence="3">2.7.13.3</ecNumber>
    </recommendedName>
</protein>
<dbReference type="Gene3D" id="1.10.287.130">
    <property type="match status" value="1"/>
</dbReference>
<dbReference type="Pfam" id="PF00512">
    <property type="entry name" value="HisKA"/>
    <property type="match status" value="1"/>
</dbReference>
<keyword evidence="7" id="KW-0812">Transmembrane</keyword>
<dbReference type="InterPro" id="IPR050351">
    <property type="entry name" value="BphY/WalK/GraS-like"/>
</dbReference>
<comment type="catalytic activity">
    <reaction evidence="1">
        <text>ATP + protein L-histidine = ADP + protein N-phospho-L-histidine.</text>
        <dbReference type="EC" id="2.7.13.3"/>
    </reaction>
</comment>
<dbReference type="InterPro" id="IPR036097">
    <property type="entry name" value="HisK_dim/P_sf"/>
</dbReference>
<sequence length="490" mass="55243">MPDDFSKEVLASLIDAEALYDQAPCGYLSFSADGTVLKINQTLLTWLGYRADEVIFQKNFSEFLSKGGQIHYEMFFRPMLNVSGTVKELSYELAKRDGTTFHVLFSAVAIRNAQNAILAVNAIITDNTHRKHYEREILKAKKLAEEEKRTFQFLADLIPEMIWTADAAGEIDYINERFIHYFALPDKVFSVNRILTKIQPDDRKRFIASWAESLLSVNDLHIELQLQNSSGQYEWHAVKAVPYLNEGRELVKWFGSCTNIDVHKRALKQKDEFISIASHELKTPITSLMGALQLLDRMKNDPSPKMLPSLIERANKNVKKVNTLVGDLLNVSQLNAGQLHLNKARFKLGPMIFNCCEHILAEGRFEILIEGDDSLEAFADQTRIEQVVINFINNAVKYAPASKQIFIAYTAGQGFAKISVADKGPGIPKDKLQHLFDRYYRVDSAGSQYSGLGLGLYICAEIIQRHSGEIGVDSQLGEGSTFWFTLPCSS</sequence>
<dbReference type="NCBIfam" id="TIGR00229">
    <property type="entry name" value="sensory_box"/>
    <property type="match status" value="1"/>
</dbReference>
<dbReference type="Pfam" id="PF13188">
    <property type="entry name" value="PAS_8"/>
    <property type="match status" value="1"/>
</dbReference>
<dbReference type="PANTHER" id="PTHR45453:SF2">
    <property type="entry name" value="HISTIDINE KINASE"/>
    <property type="match status" value="1"/>
</dbReference>
<evidence type="ECO:0000259" key="11">
    <source>
        <dbReference type="PROSITE" id="PS50109"/>
    </source>
</evidence>
<dbReference type="Gene3D" id="3.30.450.20">
    <property type="entry name" value="PAS domain"/>
    <property type="match status" value="2"/>
</dbReference>
<evidence type="ECO:0000259" key="12">
    <source>
        <dbReference type="PROSITE" id="PS50112"/>
    </source>
</evidence>
<keyword evidence="8" id="KW-0418">Kinase</keyword>
<dbReference type="SMART" id="SM00086">
    <property type="entry name" value="PAC"/>
    <property type="match status" value="2"/>
</dbReference>
<evidence type="ECO:0000256" key="2">
    <source>
        <dbReference type="ARBA" id="ARBA00004651"/>
    </source>
</evidence>
<dbReference type="PROSITE" id="PS50109">
    <property type="entry name" value="HIS_KIN"/>
    <property type="match status" value="1"/>
</dbReference>
<evidence type="ECO:0000313" key="14">
    <source>
        <dbReference type="EMBL" id="MBD1366144.1"/>
    </source>
</evidence>
<evidence type="ECO:0000256" key="5">
    <source>
        <dbReference type="ARBA" id="ARBA00022553"/>
    </source>
</evidence>
<dbReference type="SMART" id="SM00388">
    <property type="entry name" value="HisKA"/>
    <property type="match status" value="1"/>
</dbReference>
<dbReference type="EC" id="2.7.13.3" evidence="3"/>
<dbReference type="SMART" id="SM00387">
    <property type="entry name" value="HATPase_c"/>
    <property type="match status" value="1"/>
</dbReference>
<dbReference type="PROSITE" id="PS50113">
    <property type="entry name" value="PAC"/>
    <property type="match status" value="1"/>
</dbReference>
<dbReference type="InterPro" id="IPR035965">
    <property type="entry name" value="PAS-like_dom_sf"/>
</dbReference>
<dbReference type="SUPFAM" id="SSF47384">
    <property type="entry name" value="Homodimeric domain of signal transducing histidine kinase"/>
    <property type="match status" value="1"/>
</dbReference>
<organism evidence="14 15">
    <name type="scientific">Mucilaginibacter pankratovii</name>
    <dbReference type="NCBI Taxonomy" id="2772110"/>
    <lineage>
        <taxon>Bacteria</taxon>
        <taxon>Pseudomonadati</taxon>
        <taxon>Bacteroidota</taxon>
        <taxon>Sphingobacteriia</taxon>
        <taxon>Sphingobacteriales</taxon>
        <taxon>Sphingobacteriaceae</taxon>
        <taxon>Mucilaginibacter</taxon>
    </lineage>
</organism>
<gene>
    <name evidence="14" type="ORF">IDJ77_20200</name>
</gene>
<accession>A0ABR7WV16</accession>
<dbReference type="SMART" id="SM00091">
    <property type="entry name" value="PAS"/>
    <property type="match status" value="2"/>
</dbReference>
<dbReference type="SUPFAM" id="SSF55874">
    <property type="entry name" value="ATPase domain of HSP90 chaperone/DNA topoisomerase II/histidine kinase"/>
    <property type="match status" value="1"/>
</dbReference>
<dbReference type="InterPro" id="IPR003661">
    <property type="entry name" value="HisK_dim/P_dom"/>
</dbReference>
<evidence type="ECO:0000256" key="9">
    <source>
        <dbReference type="ARBA" id="ARBA00022989"/>
    </source>
</evidence>
<dbReference type="InterPro" id="IPR000014">
    <property type="entry name" value="PAS"/>
</dbReference>
<evidence type="ECO:0000256" key="8">
    <source>
        <dbReference type="ARBA" id="ARBA00022777"/>
    </source>
</evidence>
<evidence type="ECO:0000313" key="15">
    <source>
        <dbReference type="Proteomes" id="UP000606600"/>
    </source>
</evidence>
<dbReference type="InterPro" id="IPR036890">
    <property type="entry name" value="HATPase_C_sf"/>
</dbReference>
<evidence type="ECO:0000256" key="6">
    <source>
        <dbReference type="ARBA" id="ARBA00022679"/>
    </source>
</evidence>
<reference evidence="14 15" key="1">
    <citation type="submission" date="2020-09" db="EMBL/GenBank/DDBJ databases">
        <title>Novel species of Mucilaginibacter isolated from a glacier on the Tibetan Plateau.</title>
        <authorList>
            <person name="Liu Q."/>
            <person name="Xin Y.-H."/>
        </authorList>
    </citation>
    <scope>NUCLEOTIDE SEQUENCE [LARGE SCALE GENOMIC DNA]</scope>
    <source>
        <strain evidence="14 15">ZT4R22</strain>
    </source>
</reference>
<dbReference type="InterPro" id="IPR000700">
    <property type="entry name" value="PAS-assoc_C"/>
</dbReference>
<dbReference type="Proteomes" id="UP000606600">
    <property type="component" value="Unassembled WGS sequence"/>
</dbReference>
<keyword evidence="9" id="KW-1133">Transmembrane helix</keyword>
<keyword evidence="5" id="KW-0597">Phosphoprotein</keyword>
<evidence type="ECO:0000256" key="7">
    <source>
        <dbReference type="ARBA" id="ARBA00022692"/>
    </source>
</evidence>
<feature type="domain" description="PAC" evidence="13">
    <location>
        <begin position="87"/>
        <end position="139"/>
    </location>
</feature>
<keyword evidence="15" id="KW-1185">Reference proteome</keyword>
<proteinExistence type="predicted"/>
<keyword evidence="10" id="KW-0472">Membrane</keyword>
<keyword evidence="6" id="KW-0808">Transferase</keyword>
<dbReference type="PANTHER" id="PTHR45453">
    <property type="entry name" value="PHOSPHATE REGULON SENSOR PROTEIN PHOR"/>
    <property type="match status" value="1"/>
</dbReference>
<dbReference type="EMBL" id="JACWMY010000011">
    <property type="protein sequence ID" value="MBD1366144.1"/>
    <property type="molecule type" value="Genomic_DNA"/>
</dbReference>
<evidence type="ECO:0000256" key="1">
    <source>
        <dbReference type="ARBA" id="ARBA00000085"/>
    </source>
</evidence>
<dbReference type="CDD" id="cd00130">
    <property type="entry name" value="PAS"/>
    <property type="match status" value="2"/>
</dbReference>
<evidence type="ECO:0000256" key="10">
    <source>
        <dbReference type="ARBA" id="ARBA00023136"/>
    </source>
</evidence>
<dbReference type="InterPro" id="IPR004358">
    <property type="entry name" value="Sig_transdc_His_kin-like_C"/>
</dbReference>
<dbReference type="SUPFAM" id="SSF55785">
    <property type="entry name" value="PYP-like sensor domain (PAS domain)"/>
    <property type="match status" value="2"/>
</dbReference>
<dbReference type="Gene3D" id="3.30.565.10">
    <property type="entry name" value="Histidine kinase-like ATPase, C-terminal domain"/>
    <property type="match status" value="1"/>
</dbReference>
<keyword evidence="4" id="KW-1003">Cell membrane</keyword>
<dbReference type="InterPro" id="IPR005467">
    <property type="entry name" value="His_kinase_dom"/>
</dbReference>
<evidence type="ECO:0000256" key="3">
    <source>
        <dbReference type="ARBA" id="ARBA00012438"/>
    </source>
</evidence>
<evidence type="ECO:0000259" key="13">
    <source>
        <dbReference type="PROSITE" id="PS50113"/>
    </source>
</evidence>
<dbReference type="InterPro" id="IPR001610">
    <property type="entry name" value="PAC"/>
</dbReference>
<name>A0ABR7WV16_9SPHI</name>